<keyword evidence="2" id="KW-0732">Signal</keyword>
<sequence length="153" mass="17065">MKLHLAFLSAFASLAAAAVADIAPPFTEEPGGVGKRDDVKDSTFPKNVDYWSKLSMEQDKVHGLENPSTPPEKRDDVKDSTSLEKPMGAVKPEREFEPLPAEIPPDFKPTAKWSPPCRKTCERDIDCCYTDKCSKDKKGEGLFDERFPKGYPM</sequence>
<feature type="compositionally biased region" description="Basic and acidic residues" evidence="1">
    <location>
        <begin position="71"/>
        <end position="82"/>
    </location>
</feature>
<feature type="region of interest" description="Disordered" evidence="1">
    <location>
        <begin position="57"/>
        <end position="109"/>
    </location>
</feature>
<name>A0A5N6EFS0_9EURO</name>
<feature type="compositionally biased region" description="Basic and acidic residues" evidence="1">
    <location>
        <begin position="34"/>
        <end position="43"/>
    </location>
</feature>
<reference evidence="3 4" key="1">
    <citation type="submission" date="2019-04" db="EMBL/GenBank/DDBJ databases">
        <title>Fungal friends and foes A comparative genomics study of 23 Aspergillus species from section Flavi.</title>
        <authorList>
            <consortium name="DOE Joint Genome Institute"/>
            <person name="Kjaerbolling I."/>
            <person name="Vesth T.C."/>
            <person name="Frisvad J.C."/>
            <person name="Nybo J.L."/>
            <person name="Theobald S."/>
            <person name="Kildgaard S."/>
            <person name="Petersen T.I."/>
            <person name="Kuo A."/>
            <person name="Sato A."/>
            <person name="Lyhne E.K."/>
            <person name="Kogle M.E."/>
            <person name="Wiebenga A."/>
            <person name="Kun R.S."/>
            <person name="Lubbers R.J."/>
            <person name="Makela M.R."/>
            <person name="Barry K."/>
            <person name="Chovatia M."/>
            <person name="Clum A."/>
            <person name="Daum C."/>
            <person name="Haridas S."/>
            <person name="He G."/>
            <person name="LaButti K."/>
            <person name="Lipzen A."/>
            <person name="Mondo S."/>
            <person name="Pangilinan J."/>
            <person name="Riley R."/>
            <person name="Salamov A."/>
            <person name="Simmons B.A."/>
            <person name="Magnuson J.K."/>
            <person name="Henrissat B."/>
            <person name="Mortensen U.H."/>
            <person name="Larsen T.O."/>
            <person name="De vries R.P."/>
            <person name="Grigoriev I.V."/>
            <person name="Machida M."/>
            <person name="Baker S.E."/>
            <person name="Andersen M.R."/>
        </authorList>
    </citation>
    <scope>NUCLEOTIDE SEQUENCE [LARGE SCALE GENOMIC DNA]</scope>
    <source>
        <strain evidence="3 4">CBS 126849</strain>
    </source>
</reference>
<accession>A0A5N6EFS0</accession>
<evidence type="ECO:0000256" key="1">
    <source>
        <dbReference type="SAM" id="MobiDB-lite"/>
    </source>
</evidence>
<feature type="region of interest" description="Disordered" evidence="1">
    <location>
        <begin position="24"/>
        <end position="45"/>
    </location>
</feature>
<organism evidence="3 4">
    <name type="scientific">Aspergillus novoparasiticus</name>
    <dbReference type="NCBI Taxonomy" id="986946"/>
    <lineage>
        <taxon>Eukaryota</taxon>
        <taxon>Fungi</taxon>
        <taxon>Dikarya</taxon>
        <taxon>Ascomycota</taxon>
        <taxon>Pezizomycotina</taxon>
        <taxon>Eurotiomycetes</taxon>
        <taxon>Eurotiomycetidae</taxon>
        <taxon>Eurotiales</taxon>
        <taxon>Aspergillaceae</taxon>
        <taxon>Aspergillus</taxon>
        <taxon>Aspergillus subgen. Circumdati</taxon>
    </lineage>
</organism>
<protein>
    <submittedName>
        <fullName evidence="3">Uncharacterized protein</fullName>
    </submittedName>
</protein>
<keyword evidence="4" id="KW-1185">Reference proteome</keyword>
<feature type="chain" id="PRO_5025029616" evidence="2">
    <location>
        <begin position="18"/>
        <end position="153"/>
    </location>
</feature>
<dbReference type="AlphaFoldDB" id="A0A5N6EFS0"/>
<proteinExistence type="predicted"/>
<dbReference type="Proteomes" id="UP000326799">
    <property type="component" value="Unassembled WGS sequence"/>
</dbReference>
<dbReference type="EMBL" id="ML733496">
    <property type="protein sequence ID" value="KAB8215693.1"/>
    <property type="molecule type" value="Genomic_DNA"/>
</dbReference>
<evidence type="ECO:0000313" key="3">
    <source>
        <dbReference type="EMBL" id="KAB8215693.1"/>
    </source>
</evidence>
<feature type="signal peptide" evidence="2">
    <location>
        <begin position="1"/>
        <end position="17"/>
    </location>
</feature>
<evidence type="ECO:0000256" key="2">
    <source>
        <dbReference type="SAM" id="SignalP"/>
    </source>
</evidence>
<evidence type="ECO:0000313" key="4">
    <source>
        <dbReference type="Proteomes" id="UP000326799"/>
    </source>
</evidence>
<gene>
    <name evidence="3" type="ORF">BDV33DRAFT_208072</name>
</gene>